<dbReference type="Proteomes" id="UP000270296">
    <property type="component" value="Unassembled WGS sequence"/>
</dbReference>
<reference evidence="1 2" key="2">
    <citation type="submission" date="2018-11" db="EMBL/GenBank/DDBJ databases">
        <authorList>
            <consortium name="Pathogen Informatics"/>
        </authorList>
    </citation>
    <scope>NUCLEOTIDE SEQUENCE [LARGE SCALE GENOMIC DNA]</scope>
</reference>
<protein>
    <submittedName>
        <fullName evidence="3">Transposase</fullName>
    </submittedName>
</protein>
<dbReference type="AlphaFoldDB" id="A0A183I8Y1"/>
<proteinExistence type="predicted"/>
<evidence type="ECO:0000313" key="3">
    <source>
        <dbReference type="WBParaSite" id="SBAD_0000008301-mRNA-1"/>
    </source>
</evidence>
<keyword evidence="2" id="KW-1185">Reference proteome</keyword>
<evidence type="ECO:0000313" key="1">
    <source>
        <dbReference type="EMBL" id="VDO79298.1"/>
    </source>
</evidence>
<evidence type="ECO:0000313" key="2">
    <source>
        <dbReference type="Proteomes" id="UP000270296"/>
    </source>
</evidence>
<dbReference type="EMBL" id="UZAM01000100">
    <property type="protein sequence ID" value="VDO79298.1"/>
    <property type="molecule type" value="Genomic_DNA"/>
</dbReference>
<organism evidence="3">
    <name type="scientific">Soboliphyme baturini</name>
    <dbReference type="NCBI Taxonomy" id="241478"/>
    <lineage>
        <taxon>Eukaryota</taxon>
        <taxon>Metazoa</taxon>
        <taxon>Ecdysozoa</taxon>
        <taxon>Nematoda</taxon>
        <taxon>Enoplea</taxon>
        <taxon>Dorylaimia</taxon>
        <taxon>Dioctophymatida</taxon>
        <taxon>Dioctophymatoidea</taxon>
        <taxon>Soboliphymatidae</taxon>
        <taxon>Soboliphyme</taxon>
    </lineage>
</organism>
<gene>
    <name evidence="1" type="ORF">SBAD_LOCUS74</name>
</gene>
<dbReference type="WBParaSite" id="SBAD_0000008301-mRNA-1">
    <property type="protein sequence ID" value="SBAD_0000008301-mRNA-1"/>
    <property type="gene ID" value="SBAD_0000008301"/>
</dbReference>
<accession>A0A183I8Y1</accession>
<name>A0A183I8Y1_9BILA</name>
<sequence>MLTKPEFNGPVDRAANPHPLECLQLFVARRRSVVQYRFSHLNLALVEVALPAANGHARIDNLNLAVAAWM</sequence>
<reference evidence="3" key="1">
    <citation type="submission" date="2016-06" db="UniProtKB">
        <authorList>
            <consortium name="WormBaseParasite"/>
        </authorList>
    </citation>
    <scope>IDENTIFICATION</scope>
</reference>